<organism evidence="3 4">
    <name type="scientific">Peronospora belbahrii</name>
    <dbReference type="NCBI Taxonomy" id="622444"/>
    <lineage>
        <taxon>Eukaryota</taxon>
        <taxon>Sar</taxon>
        <taxon>Stramenopiles</taxon>
        <taxon>Oomycota</taxon>
        <taxon>Peronosporomycetes</taxon>
        <taxon>Peronosporales</taxon>
        <taxon>Peronosporaceae</taxon>
        <taxon>Peronospora</taxon>
    </lineage>
</organism>
<proteinExistence type="predicted"/>
<sequence length="127" mass="15068">MSCQMSTQSDGHCNPHYSVAMYGAPRDDREQLHEVLQRLQHEKGEHVSFETETRLESDKKEREMQSRIAALESKVAFVSEKLQNSERAKLRVMKEMEELHQKQLVESKRRDAERRLLASKRRKKRVF</sequence>
<feature type="region of interest" description="Disordered" evidence="2">
    <location>
        <begin position="42"/>
        <end position="61"/>
    </location>
</feature>
<accession>A0ABN8D363</accession>
<name>A0ABN8D363_9STRA</name>
<protein>
    <submittedName>
        <fullName evidence="3">Uncharacterized protein</fullName>
    </submittedName>
</protein>
<comment type="caution">
    <text evidence="3">The sequence shown here is derived from an EMBL/GenBank/DDBJ whole genome shotgun (WGS) entry which is preliminary data.</text>
</comment>
<keyword evidence="1" id="KW-0175">Coiled coil</keyword>
<dbReference type="Proteomes" id="UP001158986">
    <property type="component" value="Unassembled WGS sequence"/>
</dbReference>
<gene>
    <name evidence="3" type="ORF">PBS001_LOCUS6016</name>
</gene>
<evidence type="ECO:0000256" key="2">
    <source>
        <dbReference type="SAM" id="MobiDB-lite"/>
    </source>
</evidence>
<feature type="coiled-coil region" evidence="1">
    <location>
        <begin position="68"/>
        <end position="102"/>
    </location>
</feature>
<reference evidence="3 4" key="1">
    <citation type="submission" date="2021-11" db="EMBL/GenBank/DDBJ databases">
        <authorList>
            <person name="Islam A."/>
            <person name="Islam S."/>
            <person name="Flora M.S."/>
            <person name="Rahman M."/>
            <person name="Ziaur R.M."/>
            <person name="Epstein J.H."/>
            <person name="Hassan M."/>
            <person name="Klassen M."/>
            <person name="Woodard K."/>
            <person name="Webb A."/>
            <person name="Webby R.J."/>
            <person name="El Zowalaty M.E."/>
        </authorList>
    </citation>
    <scope>NUCLEOTIDE SEQUENCE [LARGE SCALE GENOMIC DNA]</scope>
    <source>
        <strain evidence="3">Pbs1</strain>
    </source>
</reference>
<evidence type="ECO:0000313" key="3">
    <source>
        <dbReference type="EMBL" id="CAH0519490.1"/>
    </source>
</evidence>
<keyword evidence="4" id="KW-1185">Reference proteome</keyword>
<dbReference type="EMBL" id="CAKLCB010000298">
    <property type="protein sequence ID" value="CAH0519490.1"/>
    <property type="molecule type" value="Genomic_DNA"/>
</dbReference>
<evidence type="ECO:0000313" key="4">
    <source>
        <dbReference type="Proteomes" id="UP001158986"/>
    </source>
</evidence>
<evidence type="ECO:0000256" key="1">
    <source>
        <dbReference type="SAM" id="Coils"/>
    </source>
</evidence>